<dbReference type="RefSeq" id="WP_145029703.1">
    <property type="nucleotide sequence ID" value="NZ_CP036271.1"/>
</dbReference>
<dbReference type="Proteomes" id="UP000315700">
    <property type="component" value="Chromosome"/>
</dbReference>
<name>A0A517SD33_9PLAN</name>
<dbReference type="OrthoDB" id="272105at2"/>
<protein>
    <submittedName>
        <fullName evidence="3">Leucine Rich repeats (2 copies)</fullName>
    </submittedName>
</protein>
<gene>
    <name evidence="3" type="ORF">Pan44_20420</name>
</gene>
<keyword evidence="2" id="KW-1133">Transmembrane helix</keyword>
<feature type="region of interest" description="Disordered" evidence="1">
    <location>
        <begin position="219"/>
        <end position="248"/>
    </location>
</feature>
<keyword evidence="4" id="KW-1185">Reference proteome</keyword>
<dbReference type="Gene3D" id="3.80.10.10">
    <property type="entry name" value="Ribonuclease Inhibitor"/>
    <property type="match status" value="1"/>
</dbReference>
<dbReference type="SUPFAM" id="SSF52047">
    <property type="entry name" value="RNI-like"/>
    <property type="match status" value="1"/>
</dbReference>
<evidence type="ECO:0000313" key="3">
    <source>
        <dbReference type="EMBL" id="QDT54015.1"/>
    </source>
</evidence>
<keyword evidence="2" id="KW-0472">Membrane</keyword>
<feature type="transmembrane region" description="Helical" evidence="2">
    <location>
        <begin position="6"/>
        <end position="29"/>
    </location>
</feature>
<proteinExistence type="predicted"/>
<reference evidence="3 4" key="1">
    <citation type="submission" date="2019-02" db="EMBL/GenBank/DDBJ databases">
        <title>Deep-cultivation of Planctomycetes and their phenomic and genomic characterization uncovers novel biology.</title>
        <authorList>
            <person name="Wiegand S."/>
            <person name="Jogler M."/>
            <person name="Boedeker C."/>
            <person name="Pinto D."/>
            <person name="Vollmers J."/>
            <person name="Rivas-Marin E."/>
            <person name="Kohn T."/>
            <person name="Peeters S.H."/>
            <person name="Heuer A."/>
            <person name="Rast P."/>
            <person name="Oberbeckmann S."/>
            <person name="Bunk B."/>
            <person name="Jeske O."/>
            <person name="Meyerdierks A."/>
            <person name="Storesund J.E."/>
            <person name="Kallscheuer N."/>
            <person name="Luecker S."/>
            <person name="Lage O.M."/>
            <person name="Pohl T."/>
            <person name="Merkel B.J."/>
            <person name="Hornburger P."/>
            <person name="Mueller R.-W."/>
            <person name="Bruemmer F."/>
            <person name="Labrenz M."/>
            <person name="Spormann A.M."/>
            <person name="Op den Camp H."/>
            <person name="Overmann J."/>
            <person name="Amann R."/>
            <person name="Jetten M.S.M."/>
            <person name="Mascher T."/>
            <person name="Medema M.H."/>
            <person name="Devos D.P."/>
            <person name="Kaster A.-K."/>
            <person name="Ovreas L."/>
            <person name="Rohde M."/>
            <person name="Galperin M.Y."/>
            <person name="Jogler C."/>
        </authorList>
    </citation>
    <scope>NUCLEOTIDE SEQUENCE [LARGE SCALE GENOMIC DNA]</scope>
    <source>
        <strain evidence="3 4">Pan44</strain>
    </source>
</reference>
<dbReference type="EMBL" id="CP036271">
    <property type="protein sequence ID" value="QDT54015.1"/>
    <property type="molecule type" value="Genomic_DNA"/>
</dbReference>
<accession>A0A517SD33</accession>
<sequence length="248" mass="26888">MSDFALEVILYAGLLLAALGIVWLLVTAFRRSAKRGLAVTLIPPLALWHVWNAWPKTRGPALLTVIGLSAALFPMAYTRLKPIDLGERVRIVDGEKHVTLTGWDRPNYAAIAQHPDCVVLQMANPDVDDKALHHVAKLESLKELDLDGTAISDRGLKDLSSLVKLERLRISRTKISDTGFRESIATLPALKQLWCPETEISKAALNEWKAAGEGRRFIGGRDAAPAVDASAPTPDASSPPAEATSSSM</sequence>
<dbReference type="KEGG" id="ccos:Pan44_20420"/>
<evidence type="ECO:0000256" key="1">
    <source>
        <dbReference type="SAM" id="MobiDB-lite"/>
    </source>
</evidence>
<evidence type="ECO:0000256" key="2">
    <source>
        <dbReference type="SAM" id="Phobius"/>
    </source>
</evidence>
<evidence type="ECO:0000313" key="4">
    <source>
        <dbReference type="Proteomes" id="UP000315700"/>
    </source>
</evidence>
<dbReference type="AlphaFoldDB" id="A0A517SD33"/>
<feature type="compositionally biased region" description="Low complexity" evidence="1">
    <location>
        <begin position="222"/>
        <end position="248"/>
    </location>
</feature>
<feature type="transmembrane region" description="Helical" evidence="2">
    <location>
        <begin position="60"/>
        <end position="80"/>
    </location>
</feature>
<dbReference type="InParanoid" id="A0A517SD33"/>
<dbReference type="InterPro" id="IPR032675">
    <property type="entry name" value="LRR_dom_sf"/>
</dbReference>
<organism evidence="3 4">
    <name type="scientific">Caulifigura coniformis</name>
    <dbReference type="NCBI Taxonomy" id="2527983"/>
    <lineage>
        <taxon>Bacteria</taxon>
        <taxon>Pseudomonadati</taxon>
        <taxon>Planctomycetota</taxon>
        <taxon>Planctomycetia</taxon>
        <taxon>Planctomycetales</taxon>
        <taxon>Planctomycetaceae</taxon>
        <taxon>Caulifigura</taxon>
    </lineage>
</organism>
<keyword evidence="2" id="KW-0812">Transmembrane</keyword>